<sequence length="166" mass="18959">MTTYKNNIFLKIGKKIIRALNYNAKKSLNIYIGALALFALVNVFYVSFLANITQVTFRTFLDKNPINTVMIIISTMDVIFAYILWMERDTLLHDRKKFQGIIGYLSILQLLVGNILCLVLGVVTLFTSKEISTKSRVFINSKQLFPLIMGAVIYIFCSFLLLKISL</sequence>
<dbReference type="AlphaFoldDB" id="A0A0R2IQ86"/>
<dbReference type="OrthoDB" id="2330037at2"/>
<dbReference type="Proteomes" id="UP000051568">
    <property type="component" value="Unassembled WGS sequence"/>
</dbReference>
<evidence type="ECO:0000313" key="3">
    <source>
        <dbReference type="Proteomes" id="UP000051568"/>
    </source>
</evidence>
<name>A0A0R2IQ86_9LACO</name>
<proteinExistence type="predicted"/>
<feature type="transmembrane region" description="Helical" evidence="1">
    <location>
        <begin position="28"/>
        <end position="48"/>
    </location>
</feature>
<organism evidence="2 3">
    <name type="scientific">Pediococcus cellicola</name>
    <dbReference type="NCBI Taxonomy" id="319652"/>
    <lineage>
        <taxon>Bacteria</taxon>
        <taxon>Bacillati</taxon>
        <taxon>Bacillota</taxon>
        <taxon>Bacilli</taxon>
        <taxon>Lactobacillales</taxon>
        <taxon>Lactobacillaceae</taxon>
        <taxon>Pediococcus</taxon>
    </lineage>
</organism>
<dbReference type="RefSeq" id="WP_057751730.1">
    <property type="nucleotide sequence ID" value="NZ_BJVH01000008.1"/>
</dbReference>
<comment type="caution">
    <text evidence="2">The sequence shown here is derived from an EMBL/GenBank/DDBJ whole genome shotgun (WGS) entry which is preliminary data.</text>
</comment>
<feature type="transmembrane region" description="Helical" evidence="1">
    <location>
        <begin position="68"/>
        <end position="86"/>
    </location>
</feature>
<evidence type="ECO:0000256" key="1">
    <source>
        <dbReference type="SAM" id="Phobius"/>
    </source>
</evidence>
<accession>A0A0R2IQ86</accession>
<dbReference type="EMBL" id="JQBR01000008">
    <property type="protein sequence ID" value="KRN65542.1"/>
    <property type="molecule type" value="Genomic_DNA"/>
</dbReference>
<feature type="transmembrane region" description="Helical" evidence="1">
    <location>
        <begin position="98"/>
        <end position="123"/>
    </location>
</feature>
<dbReference type="STRING" id="319652.IV80_GL001823"/>
<gene>
    <name evidence="2" type="ORF">IV80_GL001823</name>
</gene>
<dbReference type="PATRIC" id="fig|319652.3.peg.1850"/>
<keyword evidence="3" id="KW-1185">Reference proteome</keyword>
<protein>
    <submittedName>
        <fullName evidence="2">Uncharacterized protein</fullName>
    </submittedName>
</protein>
<keyword evidence="1" id="KW-0472">Membrane</keyword>
<feature type="transmembrane region" description="Helical" evidence="1">
    <location>
        <begin position="143"/>
        <end position="162"/>
    </location>
</feature>
<evidence type="ECO:0000313" key="2">
    <source>
        <dbReference type="EMBL" id="KRN65542.1"/>
    </source>
</evidence>
<keyword evidence="1" id="KW-0812">Transmembrane</keyword>
<reference evidence="2 3" key="1">
    <citation type="journal article" date="2015" name="Genome Announc.">
        <title>Expanding the biotechnology potential of lactobacilli through comparative genomics of 213 strains and associated genera.</title>
        <authorList>
            <person name="Sun Z."/>
            <person name="Harris H.M."/>
            <person name="McCann A."/>
            <person name="Guo C."/>
            <person name="Argimon S."/>
            <person name="Zhang W."/>
            <person name="Yang X."/>
            <person name="Jeffery I.B."/>
            <person name="Cooney J.C."/>
            <person name="Kagawa T.F."/>
            <person name="Liu W."/>
            <person name="Song Y."/>
            <person name="Salvetti E."/>
            <person name="Wrobel A."/>
            <person name="Rasinkangas P."/>
            <person name="Parkhill J."/>
            <person name="Rea M.C."/>
            <person name="O'Sullivan O."/>
            <person name="Ritari J."/>
            <person name="Douillard F.P."/>
            <person name="Paul Ross R."/>
            <person name="Yang R."/>
            <person name="Briner A.E."/>
            <person name="Felis G.E."/>
            <person name="de Vos W.M."/>
            <person name="Barrangou R."/>
            <person name="Klaenhammer T.R."/>
            <person name="Caufield P.W."/>
            <person name="Cui Y."/>
            <person name="Zhang H."/>
            <person name="O'Toole P.W."/>
        </authorList>
    </citation>
    <scope>NUCLEOTIDE SEQUENCE [LARGE SCALE GENOMIC DNA]</scope>
    <source>
        <strain evidence="2 3">DSM 17757</strain>
    </source>
</reference>
<keyword evidence="1" id="KW-1133">Transmembrane helix</keyword>